<name>A0A914HA18_GLORO</name>
<keyword evidence="1" id="KW-1185">Reference proteome</keyword>
<dbReference type="Proteomes" id="UP000887572">
    <property type="component" value="Unplaced"/>
</dbReference>
<reference evidence="2" key="1">
    <citation type="submission" date="2022-11" db="UniProtKB">
        <authorList>
            <consortium name="WormBaseParasite"/>
        </authorList>
    </citation>
    <scope>IDENTIFICATION</scope>
</reference>
<organism evidence="1 2">
    <name type="scientific">Globodera rostochiensis</name>
    <name type="common">Golden nematode worm</name>
    <name type="synonym">Heterodera rostochiensis</name>
    <dbReference type="NCBI Taxonomy" id="31243"/>
    <lineage>
        <taxon>Eukaryota</taxon>
        <taxon>Metazoa</taxon>
        <taxon>Ecdysozoa</taxon>
        <taxon>Nematoda</taxon>
        <taxon>Chromadorea</taxon>
        <taxon>Rhabditida</taxon>
        <taxon>Tylenchina</taxon>
        <taxon>Tylenchomorpha</taxon>
        <taxon>Tylenchoidea</taxon>
        <taxon>Heteroderidae</taxon>
        <taxon>Heteroderinae</taxon>
        <taxon>Globodera</taxon>
    </lineage>
</organism>
<proteinExistence type="predicted"/>
<accession>A0A914HA18</accession>
<evidence type="ECO:0000313" key="2">
    <source>
        <dbReference type="WBParaSite" id="Gr19_v10_g1465.t1"/>
    </source>
</evidence>
<dbReference type="AlphaFoldDB" id="A0A914HA18"/>
<dbReference type="WBParaSite" id="Gr19_v10_g1465.t1">
    <property type="protein sequence ID" value="Gr19_v10_g1465.t1"/>
    <property type="gene ID" value="Gr19_v10_g1465"/>
</dbReference>
<evidence type="ECO:0000313" key="1">
    <source>
        <dbReference type="Proteomes" id="UP000887572"/>
    </source>
</evidence>
<protein>
    <submittedName>
        <fullName evidence="2">Uncharacterized protein</fullName>
    </submittedName>
</protein>
<sequence length="114" mass="12736">MRLMLLIKYSPRITKMGNSNRCDDDESVLTTLNQQLPEYNGYASLQCPHFSAGHFSAHTSVPVHFSAGTLQCRTLQCPHFSAHYKCDISVPAFLLKKCRQYLVPYPLGSGSIGQ</sequence>